<dbReference type="RefSeq" id="XP_064673216.1">
    <property type="nucleotide sequence ID" value="XM_064814468.1"/>
</dbReference>
<dbReference type="GeneID" id="89938593"/>
<organism evidence="7 8">
    <name type="scientific">Canariomyces notabilis</name>
    <dbReference type="NCBI Taxonomy" id="2074819"/>
    <lineage>
        <taxon>Eukaryota</taxon>
        <taxon>Fungi</taxon>
        <taxon>Dikarya</taxon>
        <taxon>Ascomycota</taxon>
        <taxon>Pezizomycotina</taxon>
        <taxon>Sordariomycetes</taxon>
        <taxon>Sordariomycetidae</taxon>
        <taxon>Sordariales</taxon>
        <taxon>Chaetomiaceae</taxon>
        <taxon>Canariomyces</taxon>
    </lineage>
</organism>
<evidence type="ECO:0000256" key="5">
    <source>
        <dbReference type="ARBA" id="ARBA00023033"/>
    </source>
</evidence>
<dbReference type="PANTHER" id="PTHR47178">
    <property type="entry name" value="MONOOXYGENASE, FAD-BINDING"/>
    <property type="match status" value="1"/>
</dbReference>
<comment type="cofactor">
    <cofactor evidence="1">
        <name>FAD</name>
        <dbReference type="ChEBI" id="CHEBI:57692"/>
    </cofactor>
</comment>
<dbReference type="AlphaFoldDB" id="A0AAN6TJU0"/>
<dbReference type="Pfam" id="PF01494">
    <property type="entry name" value="FAD_binding_3"/>
    <property type="match status" value="1"/>
</dbReference>
<evidence type="ECO:0000256" key="1">
    <source>
        <dbReference type="ARBA" id="ARBA00001974"/>
    </source>
</evidence>
<keyword evidence="8" id="KW-1185">Reference proteome</keyword>
<sequence length="402" mass="44114">MGEKPLHVIVVGAGLAGIAIAHGLRKHNISCTIVDRETVPRDRAWGITLSWALPLLEGLLPPELVSQLQACQPDTSLPVSSAGEQGVLIRDGLTGDIKIRILYPGGVRRMQIQKTKRVLSAGLDVQYGKRLVSVSYNGNDDDAEKSVTAHFADGTTETGTLLVGCDGGASQVRRCLLGEEAAAQEVLPYAFMNFSFSLPADKARWLDSVMNPSVDVALHPKGMYMGLFLLDKPDLARPETWVFYVLVTWPIAGKEDEENSPNRLERLRAHIDGWADPYKSVVEWLADDVAIGPDWLRIWHPKEWDNRGGRATLAGDAAHSMTFHRGQGGNLAIKDADEFVKCMVDVKEKKISLKDAMDAYDKGVLARGQEVEISRQQAAAFHDYDNFDDSPVFKMGIKPAAS</sequence>
<reference evidence="7" key="2">
    <citation type="submission" date="2023-05" db="EMBL/GenBank/DDBJ databases">
        <authorList>
            <consortium name="Lawrence Berkeley National Laboratory"/>
            <person name="Steindorff A."/>
            <person name="Hensen N."/>
            <person name="Bonometti L."/>
            <person name="Westerberg I."/>
            <person name="Brannstrom I.O."/>
            <person name="Guillou S."/>
            <person name="Cros-Aarteil S."/>
            <person name="Calhoun S."/>
            <person name="Haridas S."/>
            <person name="Kuo A."/>
            <person name="Mondo S."/>
            <person name="Pangilinan J."/>
            <person name="Riley R."/>
            <person name="Labutti K."/>
            <person name="Andreopoulos B."/>
            <person name="Lipzen A."/>
            <person name="Chen C."/>
            <person name="Yanf M."/>
            <person name="Daum C."/>
            <person name="Ng V."/>
            <person name="Clum A."/>
            <person name="Ohm R."/>
            <person name="Martin F."/>
            <person name="Silar P."/>
            <person name="Natvig D."/>
            <person name="Lalanne C."/>
            <person name="Gautier V."/>
            <person name="Ament-Velasquez S.L."/>
            <person name="Kruys A."/>
            <person name="Hutchinson M.I."/>
            <person name="Powell A.J."/>
            <person name="Barry K."/>
            <person name="Miller A.N."/>
            <person name="Grigoriev I.V."/>
            <person name="Debuchy R."/>
            <person name="Gladieux P."/>
            <person name="Thoren M.H."/>
            <person name="Johannesson H."/>
        </authorList>
    </citation>
    <scope>NUCLEOTIDE SEQUENCE</scope>
    <source>
        <strain evidence="7">CBS 508.74</strain>
    </source>
</reference>
<dbReference type="SUPFAM" id="SSF51905">
    <property type="entry name" value="FAD/NAD(P)-binding domain"/>
    <property type="match status" value="1"/>
</dbReference>
<dbReference type="Pfam" id="PF13450">
    <property type="entry name" value="NAD_binding_8"/>
    <property type="match status" value="1"/>
</dbReference>
<evidence type="ECO:0000313" key="7">
    <source>
        <dbReference type="EMBL" id="KAK4115646.1"/>
    </source>
</evidence>
<keyword evidence="2" id="KW-0285">Flavoprotein</keyword>
<evidence type="ECO:0000259" key="6">
    <source>
        <dbReference type="Pfam" id="PF01494"/>
    </source>
</evidence>
<dbReference type="InterPro" id="IPR002938">
    <property type="entry name" value="FAD-bd"/>
</dbReference>
<evidence type="ECO:0000256" key="2">
    <source>
        <dbReference type="ARBA" id="ARBA00022630"/>
    </source>
</evidence>
<proteinExistence type="predicted"/>
<dbReference type="GO" id="GO:0071949">
    <property type="term" value="F:FAD binding"/>
    <property type="evidence" value="ECO:0007669"/>
    <property type="project" value="InterPro"/>
</dbReference>
<dbReference type="EMBL" id="MU853334">
    <property type="protein sequence ID" value="KAK4115646.1"/>
    <property type="molecule type" value="Genomic_DNA"/>
</dbReference>
<accession>A0AAN6TJU0</accession>
<evidence type="ECO:0000313" key="8">
    <source>
        <dbReference type="Proteomes" id="UP001302812"/>
    </source>
</evidence>
<dbReference type="Gene3D" id="3.50.50.60">
    <property type="entry name" value="FAD/NAD(P)-binding domain"/>
    <property type="match status" value="1"/>
</dbReference>
<protein>
    <submittedName>
        <fullName evidence="7">FAD/NAD(P)-binding domain-containing protein</fullName>
    </submittedName>
</protein>
<dbReference type="PANTHER" id="PTHR47178:SF2">
    <property type="entry name" value="FAD-BINDING DOMAIN-CONTAINING PROTEIN"/>
    <property type="match status" value="1"/>
</dbReference>
<dbReference type="PRINTS" id="PR00420">
    <property type="entry name" value="RNGMNOXGNASE"/>
</dbReference>
<evidence type="ECO:0000256" key="3">
    <source>
        <dbReference type="ARBA" id="ARBA00022827"/>
    </source>
</evidence>
<dbReference type="GO" id="GO:0004497">
    <property type="term" value="F:monooxygenase activity"/>
    <property type="evidence" value="ECO:0007669"/>
    <property type="project" value="UniProtKB-KW"/>
</dbReference>
<comment type="caution">
    <text evidence="7">The sequence shown here is derived from an EMBL/GenBank/DDBJ whole genome shotgun (WGS) entry which is preliminary data.</text>
</comment>
<evidence type="ECO:0000256" key="4">
    <source>
        <dbReference type="ARBA" id="ARBA00023002"/>
    </source>
</evidence>
<reference evidence="7" key="1">
    <citation type="journal article" date="2023" name="Mol. Phylogenet. Evol.">
        <title>Genome-scale phylogeny and comparative genomics of the fungal order Sordariales.</title>
        <authorList>
            <person name="Hensen N."/>
            <person name="Bonometti L."/>
            <person name="Westerberg I."/>
            <person name="Brannstrom I.O."/>
            <person name="Guillou S."/>
            <person name="Cros-Aarteil S."/>
            <person name="Calhoun S."/>
            <person name="Haridas S."/>
            <person name="Kuo A."/>
            <person name="Mondo S."/>
            <person name="Pangilinan J."/>
            <person name="Riley R."/>
            <person name="LaButti K."/>
            <person name="Andreopoulos B."/>
            <person name="Lipzen A."/>
            <person name="Chen C."/>
            <person name="Yan M."/>
            <person name="Daum C."/>
            <person name="Ng V."/>
            <person name="Clum A."/>
            <person name="Steindorff A."/>
            <person name="Ohm R.A."/>
            <person name="Martin F."/>
            <person name="Silar P."/>
            <person name="Natvig D.O."/>
            <person name="Lalanne C."/>
            <person name="Gautier V."/>
            <person name="Ament-Velasquez S.L."/>
            <person name="Kruys A."/>
            <person name="Hutchinson M.I."/>
            <person name="Powell A.J."/>
            <person name="Barry K."/>
            <person name="Miller A.N."/>
            <person name="Grigoriev I.V."/>
            <person name="Debuchy R."/>
            <person name="Gladieux P."/>
            <person name="Hiltunen Thoren M."/>
            <person name="Johannesson H."/>
        </authorList>
    </citation>
    <scope>NUCLEOTIDE SEQUENCE</scope>
    <source>
        <strain evidence="7">CBS 508.74</strain>
    </source>
</reference>
<name>A0AAN6TJU0_9PEZI</name>
<feature type="domain" description="FAD-binding" evidence="6">
    <location>
        <begin position="121"/>
        <end position="368"/>
    </location>
</feature>
<keyword evidence="3" id="KW-0274">FAD</keyword>
<keyword evidence="5" id="KW-0503">Monooxygenase</keyword>
<keyword evidence="4" id="KW-0560">Oxidoreductase</keyword>
<dbReference type="InterPro" id="IPR036188">
    <property type="entry name" value="FAD/NAD-bd_sf"/>
</dbReference>
<dbReference type="Proteomes" id="UP001302812">
    <property type="component" value="Unassembled WGS sequence"/>
</dbReference>
<gene>
    <name evidence="7" type="ORF">N656DRAFT_775583</name>
</gene>